<gene>
    <name evidence="3" type="ORF">BDFB_001724</name>
</gene>
<dbReference type="InterPro" id="IPR029249">
    <property type="entry name" value="Rotatin_N"/>
</dbReference>
<dbReference type="GO" id="GO:0032053">
    <property type="term" value="P:ciliary basal body organization"/>
    <property type="evidence" value="ECO:0007669"/>
    <property type="project" value="TreeGrafter"/>
</dbReference>
<dbReference type="GO" id="GO:0036064">
    <property type="term" value="C:ciliary basal body"/>
    <property type="evidence" value="ECO:0007669"/>
    <property type="project" value="InterPro"/>
</dbReference>
<dbReference type="EMBL" id="QDEB01011143">
    <property type="protein sequence ID" value="RZC42072.1"/>
    <property type="molecule type" value="Genomic_DNA"/>
</dbReference>
<sequence length="1482" mass="168344">MTEKVISSLHIQKLGHEIQEIRERALLNISSKLDHGFVYDNDLARSKEILSKLFEWFLYEPCTKQELVFSLIKRIFQVILSKNHIQQSESGKILINHHGTILFKNELKQIRTFVEPKYYPLLDEIIQILNKSDVLVPLLETDVSLSHRTRTDFSSSKSRPVGTTATTIEGFIQQEASANERYGLQSAPVCDTSPSSYVIIPLKWQNLIEPDRHVLQSIENSLRNPPQPSSLLHSSDFFTNILLRDFPAEVFLQRPTITVNFQDLIYNCPSTRVTNSVLNCLNQLTKALQVRINHYNDPCMCNSKENVCSQVDSRSSSPDSTSRKTGSGQSNEEYQMHENSDYLKTQQMSFPQYCFSTFRCVFKYLCVKSETIKQNKLKINQKGVNLALSLLEELLNLLGMVLKEDIWTEESSPFIQDIRKQMNEILIGYGTTLEYFRIEATSDDSNLNNRVAQLCFLHNCGHFLVKMIPITQTGLILPRNLKNALANSLVDVTLAKLYPELYKTLLNYVQSFRVGLDGDSLTKYHETNRICDSMTAAVQFMKNWKSLNAAQGIDLAKKALPTIGPKLNTSCTGVPGAQILFLLRPKVLVEIACQGLTNDNFQVRNYSEDILLHIIKCKILVSEEIWNKVVETLIVSLPILLCYANQNSSLGRSLFDMIDPDTAKTLFLPKNEVIKGNIQVLFGPDVLMREEAFSRLCWLLASQTDSRDMLPRLNNLYDKALPNVCQIQRIFDINKNRTAQHFYQPSSLQQVLDLLKASNVEPVIRRSALTQTSVMMEDSIMHATFLEKSGLEIVLNILKSALIEKNFNDYPDSVIPTINILKNICLFQSSARQSLCMDTEVYYNVLRSLFLFFTEEKLKHDAVCLLFLLIFSDFIRGSPSKADLSVPYLVTQLLRVPFSCNTYWEISPHFEESLVSLLTTDKWCLSSLQIQWNSEMFGGIDELLSWNHIDYGESNIEDILKLTNYDLTCLKASSVDYYVKKYLTDIQNGTTHETVTASINKLTTYVHLYKFMPKENHFLQYAWEATFVRFLKDLPSSEEDAKLLSRVLKFLTFLLPFYKSSAYLDSLLACLVHLTATLGWTNSKPGSPPKRILFELVASLCELVVVFHCGKGPTATVSVMGLSITRNVILTLNHLLAEMHNSKMKNWESCFMDVEEEGWLKSFLMLWSSRDVLLRAGALQFFAGLSTSPLLAINIVNVDHDEASIVKENCACLLANFLAHTSVNHSNKLTIVTSLVPNTMRKLSCLIQSIFQGKDDIATIFDLLEDYQFYKNLIIILTELYTNNIIDFEAKSVTHLMEYTSPYRNDSSDESSNSNKSSRNKNASVVTPSLIKNLTNLLITLLNLNEDRLANILQDFGLVKLLFRCICNPAMSINDTKKLSLYCEILEMDTSICSLLSQAAQVSEMCLGTLLHTKDCLSGVVSLLNPHIYHLQNSALLSLTSLLGVESQRFESIQRPIDEKIDDYVIININSLCVARSEEIRL</sequence>
<dbReference type="OrthoDB" id="428850at2759"/>
<feature type="domain" description="Rotatin N-terminal" evidence="2">
    <location>
        <begin position="20"/>
        <end position="126"/>
    </location>
</feature>
<feature type="region of interest" description="Disordered" evidence="1">
    <location>
        <begin position="311"/>
        <end position="334"/>
    </location>
</feature>
<evidence type="ECO:0000256" key="1">
    <source>
        <dbReference type="SAM" id="MobiDB-lite"/>
    </source>
</evidence>
<evidence type="ECO:0000313" key="3">
    <source>
        <dbReference type="EMBL" id="RZC42072.1"/>
    </source>
</evidence>
<dbReference type="Proteomes" id="UP000292052">
    <property type="component" value="Unassembled WGS sequence"/>
</dbReference>
<dbReference type="InterPro" id="IPR030791">
    <property type="entry name" value="Rotatin"/>
</dbReference>
<protein>
    <submittedName>
        <fullName evidence="3">Rotatin</fullName>
    </submittedName>
</protein>
<dbReference type="PANTHER" id="PTHR31691:SF1">
    <property type="entry name" value="ROTATIN"/>
    <property type="match status" value="1"/>
</dbReference>
<dbReference type="PANTHER" id="PTHR31691">
    <property type="entry name" value="ROTATIN"/>
    <property type="match status" value="1"/>
</dbReference>
<dbReference type="Pfam" id="PF14726">
    <property type="entry name" value="RTTN_N"/>
    <property type="match status" value="1"/>
</dbReference>
<name>A0A482WA51_ASBVE</name>
<comment type="caution">
    <text evidence="3">The sequence shown here is derived from an EMBL/GenBank/DDBJ whole genome shotgun (WGS) entry which is preliminary data.</text>
</comment>
<feature type="compositionally biased region" description="Low complexity" evidence="1">
    <location>
        <begin position="311"/>
        <end position="327"/>
    </location>
</feature>
<evidence type="ECO:0000313" key="4">
    <source>
        <dbReference type="Proteomes" id="UP000292052"/>
    </source>
</evidence>
<dbReference type="GO" id="GO:0010457">
    <property type="term" value="P:centriole-centriole cohesion"/>
    <property type="evidence" value="ECO:0007669"/>
    <property type="project" value="TreeGrafter"/>
</dbReference>
<accession>A0A482WA51</accession>
<evidence type="ECO:0000259" key="2">
    <source>
        <dbReference type="Pfam" id="PF14726"/>
    </source>
</evidence>
<reference evidence="3 4" key="1">
    <citation type="submission" date="2017-03" db="EMBL/GenBank/DDBJ databases">
        <title>Genome of the blue death feigning beetle - Asbolus verrucosus.</title>
        <authorList>
            <person name="Rider S.D."/>
        </authorList>
    </citation>
    <scope>NUCLEOTIDE SEQUENCE [LARGE SCALE GENOMIC DNA]</scope>
    <source>
        <strain evidence="3">Butters</strain>
        <tissue evidence="3">Head and leg muscle</tissue>
    </source>
</reference>
<dbReference type="GO" id="GO:0005813">
    <property type="term" value="C:centrosome"/>
    <property type="evidence" value="ECO:0007669"/>
    <property type="project" value="InterPro"/>
</dbReference>
<organism evidence="3 4">
    <name type="scientific">Asbolus verrucosus</name>
    <name type="common">Desert ironclad beetle</name>
    <dbReference type="NCBI Taxonomy" id="1661398"/>
    <lineage>
        <taxon>Eukaryota</taxon>
        <taxon>Metazoa</taxon>
        <taxon>Ecdysozoa</taxon>
        <taxon>Arthropoda</taxon>
        <taxon>Hexapoda</taxon>
        <taxon>Insecta</taxon>
        <taxon>Pterygota</taxon>
        <taxon>Neoptera</taxon>
        <taxon>Endopterygota</taxon>
        <taxon>Coleoptera</taxon>
        <taxon>Polyphaga</taxon>
        <taxon>Cucujiformia</taxon>
        <taxon>Tenebrionidae</taxon>
        <taxon>Pimeliinae</taxon>
        <taxon>Asbolus</taxon>
    </lineage>
</organism>
<keyword evidence="4" id="KW-1185">Reference proteome</keyword>
<dbReference type="GO" id="GO:0005814">
    <property type="term" value="C:centriole"/>
    <property type="evidence" value="ECO:0007669"/>
    <property type="project" value="TreeGrafter"/>
</dbReference>
<proteinExistence type="predicted"/>
<dbReference type="GO" id="GO:0007099">
    <property type="term" value="P:centriole replication"/>
    <property type="evidence" value="ECO:0007669"/>
    <property type="project" value="TreeGrafter"/>
</dbReference>